<dbReference type="EMBL" id="RCHU02000001">
    <property type="protein sequence ID" value="KAL3610463.1"/>
    <property type="molecule type" value="Genomic_DNA"/>
</dbReference>
<sequence>MENGGEEKGKSNDFYQVLGLNKDCTATELRNAYKKLALRWHPDRCSASENSRFVDEAKKKFQTIQQAYSVLSDTNKRFLYDVGVYDSEDDENGMGGFLNEMAVMMSQTKPHENVEESFEELQGLFEEMFQDDLDSFGIGRPATTCVSYSESSNSNDKRVSVDMNLQKTKVDDSSGFNSHVEKFCLGDKPLPGSLMVAALESYPKTSLQTRRGTPAIFQEGEGSKRRSSRRNRRRQMVDVPPKSNLENFGQFTRVALADSIDEGAFAGQTNGMIMLNWNGAHRDCLTRHYGRERIYTMEATNAGSQISIKLLKAEALRLSSWA</sequence>
<gene>
    <name evidence="1" type="ORF">D5086_001483</name>
</gene>
<accession>A0ACC4CYU3</accession>
<reference evidence="1 2" key="1">
    <citation type="journal article" date="2024" name="Plant Biotechnol. J.">
        <title>Genome and CRISPR/Cas9 system of a widespread forest tree (Populus alba) in the world.</title>
        <authorList>
            <person name="Liu Y.J."/>
            <person name="Jiang P.F."/>
            <person name="Han X.M."/>
            <person name="Li X.Y."/>
            <person name="Wang H.M."/>
            <person name="Wang Y.J."/>
            <person name="Wang X.X."/>
            <person name="Zeng Q.Y."/>
        </authorList>
    </citation>
    <scope>NUCLEOTIDE SEQUENCE [LARGE SCALE GENOMIC DNA]</scope>
    <source>
        <strain evidence="2">cv. PAL-ZL1</strain>
    </source>
</reference>
<protein>
    <submittedName>
        <fullName evidence="1">Uncharacterized protein</fullName>
    </submittedName>
</protein>
<keyword evidence="2" id="KW-1185">Reference proteome</keyword>
<dbReference type="Proteomes" id="UP000309997">
    <property type="component" value="Unassembled WGS sequence"/>
</dbReference>
<organism evidence="1 2">
    <name type="scientific">Populus alba</name>
    <name type="common">White poplar</name>
    <dbReference type="NCBI Taxonomy" id="43335"/>
    <lineage>
        <taxon>Eukaryota</taxon>
        <taxon>Viridiplantae</taxon>
        <taxon>Streptophyta</taxon>
        <taxon>Embryophyta</taxon>
        <taxon>Tracheophyta</taxon>
        <taxon>Spermatophyta</taxon>
        <taxon>Magnoliopsida</taxon>
        <taxon>eudicotyledons</taxon>
        <taxon>Gunneridae</taxon>
        <taxon>Pentapetalae</taxon>
        <taxon>rosids</taxon>
        <taxon>fabids</taxon>
        <taxon>Malpighiales</taxon>
        <taxon>Salicaceae</taxon>
        <taxon>Saliceae</taxon>
        <taxon>Populus</taxon>
    </lineage>
</organism>
<evidence type="ECO:0000313" key="1">
    <source>
        <dbReference type="EMBL" id="KAL3610463.1"/>
    </source>
</evidence>
<comment type="caution">
    <text evidence="1">The sequence shown here is derived from an EMBL/GenBank/DDBJ whole genome shotgun (WGS) entry which is preliminary data.</text>
</comment>
<name>A0ACC4CYU3_POPAL</name>
<proteinExistence type="predicted"/>
<evidence type="ECO:0000313" key="2">
    <source>
        <dbReference type="Proteomes" id="UP000309997"/>
    </source>
</evidence>